<comment type="similarity">
    <text evidence="2">Belongs to the P-Pant transferase superfamily. Gsp/Sfp/HetI/AcpT family.</text>
</comment>
<protein>
    <submittedName>
        <fullName evidence="7">4'-phosphopantetheinyl transferase superfamily protein</fullName>
    </submittedName>
</protein>
<dbReference type="GO" id="GO:0005829">
    <property type="term" value="C:cytosol"/>
    <property type="evidence" value="ECO:0007669"/>
    <property type="project" value="TreeGrafter"/>
</dbReference>
<accession>A0A4U2XZ70</accession>
<evidence type="ECO:0000313" key="7">
    <source>
        <dbReference type="EMBL" id="TKI53260.1"/>
    </source>
</evidence>
<evidence type="ECO:0000256" key="2">
    <source>
        <dbReference type="ARBA" id="ARBA00010990"/>
    </source>
</evidence>
<dbReference type="Proteomes" id="UP000308744">
    <property type="component" value="Unassembled WGS sequence"/>
</dbReference>
<reference evidence="7 8" key="1">
    <citation type="submission" date="2019-04" db="EMBL/GenBank/DDBJ databases">
        <title>Lysinibacillus genome sequencing.</title>
        <authorList>
            <person name="Dunlap C."/>
        </authorList>
    </citation>
    <scope>NUCLEOTIDE SEQUENCE [LARGE SCALE GENOMIC DNA]</scope>
    <source>
        <strain evidence="7 8">CCTCC AB 2010389</strain>
    </source>
</reference>
<dbReference type="AlphaFoldDB" id="A0A4U2XZ70"/>
<name>A0A4U2XZ70_9BACI</name>
<dbReference type="GO" id="GO:0019878">
    <property type="term" value="P:lysine biosynthetic process via aminoadipic acid"/>
    <property type="evidence" value="ECO:0007669"/>
    <property type="project" value="TreeGrafter"/>
</dbReference>
<dbReference type="PANTHER" id="PTHR12215:SF10">
    <property type="entry name" value="L-AMINOADIPATE-SEMIALDEHYDE DEHYDROGENASE-PHOSPHOPANTETHEINYL TRANSFERASE"/>
    <property type="match status" value="1"/>
</dbReference>
<evidence type="ECO:0000256" key="1">
    <source>
        <dbReference type="ARBA" id="ARBA00001946"/>
    </source>
</evidence>
<evidence type="ECO:0000313" key="8">
    <source>
        <dbReference type="Proteomes" id="UP000308744"/>
    </source>
</evidence>
<comment type="caution">
    <text evidence="7">The sequence shown here is derived from an EMBL/GenBank/DDBJ whole genome shotgun (WGS) entry which is preliminary data.</text>
</comment>
<gene>
    <name evidence="7" type="ORF">FC756_25155</name>
</gene>
<keyword evidence="5" id="KW-0460">Magnesium</keyword>
<dbReference type="EMBL" id="SZPU01000124">
    <property type="protein sequence ID" value="TKI53260.1"/>
    <property type="molecule type" value="Genomic_DNA"/>
</dbReference>
<evidence type="ECO:0000256" key="5">
    <source>
        <dbReference type="ARBA" id="ARBA00022842"/>
    </source>
</evidence>
<feature type="domain" description="4'-phosphopantetheinyl transferase" evidence="6">
    <location>
        <begin position="27"/>
        <end position="113"/>
    </location>
</feature>
<organism evidence="7 8">
    <name type="scientific">Lysinibacillus mangiferihumi</name>
    <dbReference type="NCBI Taxonomy" id="1130819"/>
    <lineage>
        <taxon>Bacteria</taxon>
        <taxon>Bacillati</taxon>
        <taxon>Bacillota</taxon>
        <taxon>Bacilli</taxon>
        <taxon>Bacillales</taxon>
        <taxon>Bacillaceae</taxon>
        <taxon>Lysinibacillus</taxon>
    </lineage>
</organism>
<dbReference type="Pfam" id="PF01648">
    <property type="entry name" value="ACPS"/>
    <property type="match status" value="1"/>
</dbReference>
<dbReference type="InterPro" id="IPR050559">
    <property type="entry name" value="P-Pant_transferase_sf"/>
</dbReference>
<proteinExistence type="inferred from homology"/>
<dbReference type="PANTHER" id="PTHR12215">
    <property type="entry name" value="PHOSPHOPANTETHEINE TRANSFERASE"/>
    <property type="match status" value="1"/>
</dbReference>
<evidence type="ECO:0000259" key="6">
    <source>
        <dbReference type="Pfam" id="PF01648"/>
    </source>
</evidence>
<comment type="cofactor">
    <cofactor evidence="1">
        <name>Mg(2+)</name>
        <dbReference type="ChEBI" id="CHEBI:18420"/>
    </cofactor>
</comment>
<sequence>MKTDKNLHFNISHSGAWVVCVTHDNEIGIDIEEVKLIDLEIAKFVFSKREFQDLMNTKALRRPECFYELWTLKESFVKAIGKGLSFPFDSFSMKLDSAGWRPITENNEIYYFRQYDIDISYRMAVCTKNNNFCEEVKFLTEESLSNLMLSVYQN</sequence>
<keyword evidence="3 7" id="KW-0808">Transferase</keyword>
<dbReference type="InterPro" id="IPR008278">
    <property type="entry name" value="4-PPantetheinyl_Trfase_dom"/>
</dbReference>
<evidence type="ECO:0000256" key="3">
    <source>
        <dbReference type="ARBA" id="ARBA00022679"/>
    </source>
</evidence>
<dbReference type="GO" id="GO:0008897">
    <property type="term" value="F:holo-[acyl-carrier-protein] synthase activity"/>
    <property type="evidence" value="ECO:0007669"/>
    <property type="project" value="InterPro"/>
</dbReference>
<keyword evidence="4" id="KW-0479">Metal-binding</keyword>
<evidence type="ECO:0000256" key="4">
    <source>
        <dbReference type="ARBA" id="ARBA00022723"/>
    </source>
</evidence>
<dbReference type="SUPFAM" id="SSF56214">
    <property type="entry name" value="4'-phosphopantetheinyl transferase"/>
    <property type="match status" value="2"/>
</dbReference>
<dbReference type="InterPro" id="IPR037143">
    <property type="entry name" value="4-PPantetheinyl_Trfase_dom_sf"/>
</dbReference>
<dbReference type="RefSeq" id="WP_107894703.1">
    <property type="nucleotide sequence ID" value="NZ_PYWM01000004.1"/>
</dbReference>
<keyword evidence="8" id="KW-1185">Reference proteome</keyword>
<dbReference type="NCBIfam" id="TIGR00556">
    <property type="entry name" value="pantethn_trn"/>
    <property type="match status" value="1"/>
</dbReference>
<dbReference type="GO" id="GO:0006633">
    <property type="term" value="P:fatty acid biosynthetic process"/>
    <property type="evidence" value="ECO:0007669"/>
    <property type="project" value="InterPro"/>
</dbReference>
<dbReference type="Gene3D" id="3.90.470.20">
    <property type="entry name" value="4'-phosphopantetheinyl transferase domain"/>
    <property type="match status" value="1"/>
</dbReference>
<dbReference type="InterPro" id="IPR004568">
    <property type="entry name" value="Ppantetheine-prot_Trfase_dom"/>
</dbReference>
<dbReference type="GO" id="GO:0000287">
    <property type="term" value="F:magnesium ion binding"/>
    <property type="evidence" value="ECO:0007669"/>
    <property type="project" value="InterPro"/>
</dbReference>